<keyword evidence="4" id="KW-0378">Hydrolase</keyword>
<keyword evidence="5" id="KW-1015">Disulfide bond</keyword>
<dbReference type="OrthoDB" id="267579at2"/>
<keyword evidence="2" id="KW-0479">Metal-binding</keyword>
<keyword evidence="1" id="KW-0540">Nuclease</keyword>
<reference evidence="9 10" key="1">
    <citation type="submission" date="2016-11" db="EMBL/GenBank/DDBJ databases">
        <authorList>
            <person name="Jaros S."/>
            <person name="Januszkiewicz K."/>
            <person name="Wedrychowicz H."/>
        </authorList>
    </citation>
    <scope>NUCLEOTIDE SEQUENCE [LARGE SCALE GENOMIC DNA]</scope>
    <source>
        <strain evidence="9 10">CGMCC 1.7049</strain>
    </source>
</reference>
<dbReference type="PANTHER" id="PTHR33146">
    <property type="entry name" value="ENDONUCLEASE 4"/>
    <property type="match status" value="1"/>
</dbReference>
<evidence type="ECO:0000256" key="8">
    <source>
        <dbReference type="SAM" id="SignalP"/>
    </source>
</evidence>
<evidence type="ECO:0000256" key="3">
    <source>
        <dbReference type="ARBA" id="ARBA00022759"/>
    </source>
</evidence>
<dbReference type="GO" id="GO:0046872">
    <property type="term" value="F:metal ion binding"/>
    <property type="evidence" value="ECO:0007669"/>
    <property type="project" value="UniProtKB-KW"/>
</dbReference>
<evidence type="ECO:0000256" key="7">
    <source>
        <dbReference type="SAM" id="MobiDB-lite"/>
    </source>
</evidence>
<dbReference type="AlphaFoldDB" id="A0A1M5PMY6"/>
<feature type="signal peptide" evidence="8">
    <location>
        <begin position="1"/>
        <end position="22"/>
    </location>
</feature>
<evidence type="ECO:0000256" key="4">
    <source>
        <dbReference type="ARBA" id="ARBA00022801"/>
    </source>
</evidence>
<accession>A0A1M5PMY6</accession>
<keyword evidence="3" id="KW-0255">Endonuclease</keyword>
<evidence type="ECO:0000256" key="2">
    <source>
        <dbReference type="ARBA" id="ARBA00022723"/>
    </source>
</evidence>
<organism evidence="9 10">
    <name type="scientific">Hydrocarboniphaga daqingensis</name>
    <dbReference type="NCBI Taxonomy" id="490188"/>
    <lineage>
        <taxon>Bacteria</taxon>
        <taxon>Pseudomonadati</taxon>
        <taxon>Pseudomonadota</taxon>
        <taxon>Gammaproteobacteria</taxon>
        <taxon>Nevskiales</taxon>
        <taxon>Nevskiaceae</taxon>
        <taxon>Hydrocarboniphaga</taxon>
    </lineage>
</organism>
<dbReference type="Proteomes" id="UP000199758">
    <property type="component" value="Unassembled WGS sequence"/>
</dbReference>
<dbReference type="GO" id="GO:0006308">
    <property type="term" value="P:DNA catabolic process"/>
    <property type="evidence" value="ECO:0007669"/>
    <property type="project" value="InterPro"/>
</dbReference>
<dbReference type="EMBL" id="FQWZ01000005">
    <property type="protein sequence ID" value="SHH03104.1"/>
    <property type="molecule type" value="Genomic_DNA"/>
</dbReference>
<feature type="chain" id="PRO_5012002484" evidence="8">
    <location>
        <begin position="23"/>
        <end position="354"/>
    </location>
</feature>
<dbReference type="Pfam" id="PF02265">
    <property type="entry name" value="S1-P1_nuclease"/>
    <property type="match status" value="1"/>
</dbReference>
<name>A0A1M5PMY6_9GAMM</name>
<keyword evidence="10" id="KW-1185">Reference proteome</keyword>
<gene>
    <name evidence="9" type="ORF">SAMN04488068_2204</name>
</gene>
<dbReference type="CDD" id="cd11010">
    <property type="entry name" value="S1-P1_nuclease"/>
    <property type="match status" value="1"/>
</dbReference>
<keyword evidence="8" id="KW-0732">Signal</keyword>
<dbReference type="STRING" id="490188.SAMN04488068_2204"/>
<protein>
    <submittedName>
        <fullName evidence="9">S1/P1 Nuclease</fullName>
    </submittedName>
</protein>
<dbReference type="RefSeq" id="WP_072897539.1">
    <property type="nucleotide sequence ID" value="NZ_FQWZ01000005.1"/>
</dbReference>
<proteinExistence type="predicted"/>
<feature type="region of interest" description="Disordered" evidence="7">
    <location>
        <begin position="212"/>
        <end position="232"/>
    </location>
</feature>
<dbReference type="Gene3D" id="1.10.575.10">
    <property type="entry name" value="P1 Nuclease"/>
    <property type="match status" value="1"/>
</dbReference>
<evidence type="ECO:0000313" key="10">
    <source>
        <dbReference type="Proteomes" id="UP000199758"/>
    </source>
</evidence>
<evidence type="ECO:0000256" key="5">
    <source>
        <dbReference type="ARBA" id="ARBA00023157"/>
    </source>
</evidence>
<evidence type="ECO:0000256" key="1">
    <source>
        <dbReference type="ARBA" id="ARBA00022722"/>
    </source>
</evidence>
<evidence type="ECO:0000313" key="9">
    <source>
        <dbReference type="EMBL" id="SHH03104.1"/>
    </source>
</evidence>
<keyword evidence="6" id="KW-0325">Glycoprotein</keyword>
<dbReference type="SUPFAM" id="SSF48537">
    <property type="entry name" value="Phospholipase C/P1 nuclease"/>
    <property type="match status" value="1"/>
</dbReference>
<dbReference type="GO" id="GO:0016788">
    <property type="term" value="F:hydrolase activity, acting on ester bonds"/>
    <property type="evidence" value="ECO:0007669"/>
    <property type="project" value="InterPro"/>
</dbReference>
<dbReference type="InterPro" id="IPR008947">
    <property type="entry name" value="PLipase_C/P1_nuclease_dom_sf"/>
</dbReference>
<dbReference type="GO" id="GO:0003676">
    <property type="term" value="F:nucleic acid binding"/>
    <property type="evidence" value="ECO:0007669"/>
    <property type="project" value="InterPro"/>
</dbReference>
<sequence>MQPRLIVGLTAVLLTLSLRAHAFDAAAHRLIGAIADQQLNPVARQHVLTDLGYDLRTAGPWADCVRNVKRDGDQYRYTLDPQHPEYHAPCTAFESPQEQARLEDYARRHWQTCDGAGGGPCHGRYHYTDVAIQHRRYERRWLGTRDDDIVGAIAAAIAVLQGKPCPPPFRIADTKEALLMLAHFVGDLHQPLHVGSVYLNTDAQPFDPDANGKTLHSDADTHGGNALRDPQTGRNLHAAWDRIPDGLGDIADATLVRQAQRVPPSPAPIDRWPMIWATESLQVARRAFNGLAYTADPQRPGQWQLQFVDRARYQRDQAALQQQAIIRAGARLAQLLNTVWPSQDHAGHGDGGSR</sequence>
<dbReference type="GO" id="GO:0004519">
    <property type="term" value="F:endonuclease activity"/>
    <property type="evidence" value="ECO:0007669"/>
    <property type="project" value="UniProtKB-KW"/>
</dbReference>
<dbReference type="InterPro" id="IPR003154">
    <property type="entry name" value="S1/P1nuclease"/>
</dbReference>
<dbReference type="PANTHER" id="PTHR33146:SF14">
    <property type="entry name" value="ENDONUCLEASE 1"/>
    <property type="match status" value="1"/>
</dbReference>
<evidence type="ECO:0000256" key="6">
    <source>
        <dbReference type="ARBA" id="ARBA00023180"/>
    </source>
</evidence>